<dbReference type="InParanoid" id="A0A067RSK3"/>
<dbReference type="Proteomes" id="UP000027135">
    <property type="component" value="Unassembled WGS sequence"/>
</dbReference>
<name>A0A067RSK3_ZOONE</name>
<keyword evidence="2" id="KW-1185">Reference proteome</keyword>
<dbReference type="AlphaFoldDB" id="A0A067RSK3"/>
<gene>
    <name evidence="1" type="ORF">L798_00635</name>
</gene>
<sequence length="88" mass="10074">MFAINCYDTEFIHLTGHQSSYNNVVFIHLGTSLLKNGLTLLPEINKEVGAQNSIDVRKPNNLDSCITFFRRQLRPCELGFVRNRSRCS</sequence>
<protein>
    <submittedName>
        <fullName evidence="1">Uncharacterized protein</fullName>
    </submittedName>
</protein>
<evidence type="ECO:0000313" key="2">
    <source>
        <dbReference type="Proteomes" id="UP000027135"/>
    </source>
</evidence>
<dbReference type="EMBL" id="KK852486">
    <property type="protein sequence ID" value="KDR22794.1"/>
    <property type="molecule type" value="Genomic_DNA"/>
</dbReference>
<evidence type="ECO:0000313" key="1">
    <source>
        <dbReference type="EMBL" id="KDR22794.1"/>
    </source>
</evidence>
<proteinExistence type="predicted"/>
<reference evidence="1 2" key="1">
    <citation type="journal article" date="2014" name="Nat. Commun.">
        <title>Molecular traces of alternative social organization in a termite genome.</title>
        <authorList>
            <person name="Terrapon N."/>
            <person name="Li C."/>
            <person name="Robertson H.M."/>
            <person name="Ji L."/>
            <person name="Meng X."/>
            <person name="Booth W."/>
            <person name="Chen Z."/>
            <person name="Childers C.P."/>
            <person name="Glastad K.M."/>
            <person name="Gokhale K."/>
            <person name="Gowin J."/>
            <person name="Gronenberg W."/>
            <person name="Hermansen R.A."/>
            <person name="Hu H."/>
            <person name="Hunt B.G."/>
            <person name="Huylmans A.K."/>
            <person name="Khalil S.M."/>
            <person name="Mitchell R.D."/>
            <person name="Munoz-Torres M.C."/>
            <person name="Mustard J.A."/>
            <person name="Pan H."/>
            <person name="Reese J.T."/>
            <person name="Scharf M.E."/>
            <person name="Sun F."/>
            <person name="Vogel H."/>
            <person name="Xiao J."/>
            <person name="Yang W."/>
            <person name="Yang Z."/>
            <person name="Yang Z."/>
            <person name="Zhou J."/>
            <person name="Zhu J."/>
            <person name="Brent C.S."/>
            <person name="Elsik C.G."/>
            <person name="Goodisman M.A."/>
            <person name="Liberles D.A."/>
            <person name="Roe R.M."/>
            <person name="Vargo E.L."/>
            <person name="Vilcinskas A."/>
            <person name="Wang J."/>
            <person name="Bornberg-Bauer E."/>
            <person name="Korb J."/>
            <person name="Zhang G."/>
            <person name="Liebig J."/>
        </authorList>
    </citation>
    <scope>NUCLEOTIDE SEQUENCE [LARGE SCALE GENOMIC DNA]</scope>
    <source>
        <tissue evidence="1">Whole organism</tissue>
    </source>
</reference>
<organism evidence="1 2">
    <name type="scientific">Zootermopsis nevadensis</name>
    <name type="common">Dampwood termite</name>
    <dbReference type="NCBI Taxonomy" id="136037"/>
    <lineage>
        <taxon>Eukaryota</taxon>
        <taxon>Metazoa</taxon>
        <taxon>Ecdysozoa</taxon>
        <taxon>Arthropoda</taxon>
        <taxon>Hexapoda</taxon>
        <taxon>Insecta</taxon>
        <taxon>Pterygota</taxon>
        <taxon>Neoptera</taxon>
        <taxon>Polyneoptera</taxon>
        <taxon>Dictyoptera</taxon>
        <taxon>Blattodea</taxon>
        <taxon>Blattoidea</taxon>
        <taxon>Termitoidae</taxon>
        <taxon>Termopsidae</taxon>
        <taxon>Zootermopsis</taxon>
    </lineage>
</organism>
<accession>A0A067RSK3</accession>